<dbReference type="EMBL" id="AP025943">
    <property type="protein sequence ID" value="BDL44549.1"/>
    <property type="molecule type" value="Genomic_DNA"/>
</dbReference>
<feature type="region of interest" description="Disordered" evidence="1">
    <location>
        <begin position="22"/>
        <end position="56"/>
    </location>
</feature>
<evidence type="ECO:0000313" key="4">
    <source>
        <dbReference type="Proteomes" id="UP001062263"/>
    </source>
</evidence>
<feature type="region of interest" description="Disordered" evidence="1">
    <location>
        <begin position="305"/>
        <end position="334"/>
    </location>
</feature>
<feature type="compositionally biased region" description="Basic and acidic residues" evidence="1">
    <location>
        <begin position="308"/>
        <end position="334"/>
    </location>
</feature>
<keyword evidence="4" id="KW-1185">Reference proteome</keyword>
<organism evidence="3 4">
    <name type="scientific">Akkermansia biwaensis</name>
    <dbReference type="NCBI Taxonomy" id="2946555"/>
    <lineage>
        <taxon>Bacteria</taxon>
        <taxon>Pseudomonadati</taxon>
        <taxon>Verrucomicrobiota</taxon>
        <taxon>Verrucomicrobiia</taxon>
        <taxon>Verrucomicrobiales</taxon>
        <taxon>Akkermansiaceae</taxon>
        <taxon>Akkermansia</taxon>
    </lineage>
</organism>
<name>A0ABN6QIV1_9BACT</name>
<evidence type="ECO:0000256" key="2">
    <source>
        <dbReference type="SAM" id="SignalP"/>
    </source>
</evidence>
<dbReference type="RefSeq" id="WP_215434011.1">
    <property type="nucleotide sequence ID" value="NZ_AP025943.1"/>
</dbReference>
<sequence length="535" mass="59208">MKFLPLALLCLSLPCGFSAGTQEPPPDAPASFPINLDKTPEGGSEGNGDNAPMPDQSTPFNAAKLLLRALQEKTDWSAEPYKSLPATSPFVGPLKLKSILSRMEAVQAYVTASSPERPPFVDEASIIMDGDLAMAYIMLPDRTNPYVYAATAVALVKKNGKWKASLTPGSFDNTFLPFNDHVRQQAAQISTEAKKKIFGLAHQYSVAAVKKALEHIKRFRVEAVKGKSDDEIKKLLIRTVKEGDPARIAALLVAPYYMESAITQSARLTPVVKAMRLQDRNPENRYIQPTNLSFMGFPNTILVPLQPHPDDQLDPNKRDDQPERNKNEAKKTEKDIHSIAAMTILPPRMSLPDIDKPALIYRYALEKIQDPTDGFPVFKMYVGDAFSSWNLKPDESTTSRIIADFHRTYPALAYSEPKEAVSAAGRALEAGDSLTLIRMLAPSRFASVPEFEEALKQLKAVMSKEEFQPSSRNRKDYKPTLKGAFELKDGGTSLKATIGLKPTPKSGFTRCNLYFTRTEKGWMLTGADDEKPLNL</sequence>
<feature type="chain" id="PRO_5046687146" evidence="2">
    <location>
        <begin position="20"/>
        <end position="535"/>
    </location>
</feature>
<reference evidence="3" key="1">
    <citation type="submission" date="2022-06" db="EMBL/GenBank/DDBJ databases">
        <title>Akkermansia biwalacus sp. nov., an anaerobic mucin-degrading bacterium isolated from human intestine.</title>
        <authorList>
            <person name="Kobayashi Y."/>
            <person name="Inoue S."/>
            <person name="Kawahara T."/>
            <person name="Kohda N."/>
        </authorList>
    </citation>
    <scope>NUCLEOTIDE SEQUENCE</scope>
    <source>
        <strain evidence="3">WON2089</strain>
    </source>
</reference>
<gene>
    <name evidence="3" type="ORF">Abiwalacus_21230</name>
</gene>
<dbReference type="Proteomes" id="UP001062263">
    <property type="component" value="Chromosome"/>
</dbReference>
<feature type="signal peptide" evidence="2">
    <location>
        <begin position="1"/>
        <end position="19"/>
    </location>
</feature>
<keyword evidence="2" id="KW-0732">Signal</keyword>
<evidence type="ECO:0000256" key="1">
    <source>
        <dbReference type="SAM" id="MobiDB-lite"/>
    </source>
</evidence>
<accession>A0ABN6QIV1</accession>
<protein>
    <submittedName>
        <fullName evidence="3">Uncharacterized protein</fullName>
    </submittedName>
</protein>
<evidence type="ECO:0000313" key="3">
    <source>
        <dbReference type="EMBL" id="BDL44549.1"/>
    </source>
</evidence>
<proteinExistence type="predicted"/>